<proteinExistence type="predicted"/>
<dbReference type="AlphaFoldDB" id="A0A223S560"/>
<reference evidence="1 2" key="1">
    <citation type="submission" date="2017-08" db="EMBL/GenBank/DDBJ databases">
        <title>The complete genome sequence of Nocardiopsis gilva YIM 90087.</title>
        <authorList>
            <person name="Yin M."/>
            <person name="Tang S."/>
        </authorList>
    </citation>
    <scope>NUCLEOTIDE SEQUENCE [LARGE SCALE GENOMIC DNA]</scope>
    <source>
        <strain evidence="1 2">YIM 90087</strain>
    </source>
</reference>
<dbReference type="KEGG" id="ngv:CDO52_11270"/>
<protein>
    <submittedName>
        <fullName evidence="1">Uncharacterized protein</fullName>
    </submittedName>
</protein>
<organism evidence="1 2">
    <name type="scientific">Nocardiopsis gilva YIM 90087</name>
    <dbReference type="NCBI Taxonomy" id="1235441"/>
    <lineage>
        <taxon>Bacteria</taxon>
        <taxon>Bacillati</taxon>
        <taxon>Actinomycetota</taxon>
        <taxon>Actinomycetes</taxon>
        <taxon>Streptosporangiales</taxon>
        <taxon>Nocardiopsidaceae</taxon>
        <taxon>Nocardiopsis</taxon>
    </lineage>
</organism>
<evidence type="ECO:0000313" key="2">
    <source>
        <dbReference type="Proteomes" id="UP000215005"/>
    </source>
</evidence>
<sequence>MDDVTYSNENFTSTSVTSRITSKASDPLCHVFKIFDAPAVDIDITATLSTDGTHRLSGTHDMAPSHQSWIKTATGPLTGETIADPPDFNEYSDAWQNPVEKCVYRFGNVGLEHLALPPIALSPPTHPFNEDCTSK</sequence>
<dbReference type="EMBL" id="CP022753">
    <property type="protein sequence ID" value="ASU83280.1"/>
    <property type="molecule type" value="Genomic_DNA"/>
</dbReference>
<dbReference type="Proteomes" id="UP000215005">
    <property type="component" value="Chromosome"/>
</dbReference>
<keyword evidence="2" id="KW-1185">Reference proteome</keyword>
<gene>
    <name evidence="1" type="ORF">CDO52_11270</name>
</gene>
<evidence type="ECO:0000313" key="1">
    <source>
        <dbReference type="EMBL" id="ASU83280.1"/>
    </source>
</evidence>
<name>A0A223S560_9ACTN</name>
<accession>A0A223S560</accession>